<organism evidence="1 2">
    <name type="scientific">Candidatus Lambdaproteobacteria bacterium RIFOXYD2_FULL_50_16</name>
    <dbReference type="NCBI Taxonomy" id="1817772"/>
    <lineage>
        <taxon>Bacteria</taxon>
        <taxon>Pseudomonadati</taxon>
        <taxon>Pseudomonadota</taxon>
        <taxon>Candidatus Lambdaproteobacteria</taxon>
    </lineage>
</organism>
<comment type="caution">
    <text evidence="1">The sequence shown here is derived from an EMBL/GenBank/DDBJ whole genome shotgun (WGS) entry which is preliminary data.</text>
</comment>
<reference evidence="1 2" key="1">
    <citation type="journal article" date="2016" name="Nat. Commun.">
        <title>Thousands of microbial genomes shed light on interconnected biogeochemical processes in an aquifer system.</title>
        <authorList>
            <person name="Anantharaman K."/>
            <person name="Brown C.T."/>
            <person name="Hug L.A."/>
            <person name="Sharon I."/>
            <person name="Castelle C.J."/>
            <person name="Probst A.J."/>
            <person name="Thomas B.C."/>
            <person name="Singh A."/>
            <person name="Wilkins M.J."/>
            <person name="Karaoz U."/>
            <person name="Brodie E.L."/>
            <person name="Williams K.H."/>
            <person name="Hubbard S.S."/>
            <person name="Banfield J.F."/>
        </authorList>
    </citation>
    <scope>NUCLEOTIDE SEQUENCE [LARGE SCALE GENOMIC DNA]</scope>
</reference>
<dbReference type="Proteomes" id="UP000178449">
    <property type="component" value="Unassembled WGS sequence"/>
</dbReference>
<evidence type="ECO:0000313" key="1">
    <source>
        <dbReference type="EMBL" id="OGG93296.1"/>
    </source>
</evidence>
<name>A0A1F6G5B7_9PROT</name>
<gene>
    <name evidence="1" type="ORF">A2527_13720</name>
</gene>
<protein>
    <submittedName>
        <fullName evidence="1">Uncharacterized protein</fullName>
    </submittedName>
</protein>
<accession>A0A1F6G5B7</accession>
<evidence type="ECO:0000313" key="2">
    <source>
        <dbReference type="Proteomes" id="UP000178449"/>
    </source>
</evidence>
<dbReference type="STRING" id="1817772.A2527_13720"/>
<dbReference type="AlphaFoldDB" id="A0A1F6G5B7"/>
<sequence>MNGLAAKPACIRIKSGLKQLIGKLGNLKFTKGLFIFALARYDENSKLLYVNPNKRRKWPAKTF</sequence>
<proteinExistence type="predicted"/>
<dbReference type="EMBL" id="MFNE01000052">
    <property type="protein sequence ID" value="OGG93296.1"/>
    <property type="molecule type" value="Genomic_DNA"/>
</dbReference>